<evidence type="ECO:0000313" key="2">
    <source>
        <dbReference type="EMBL" id="CAL1383821.1"/>
    </source>
</evidence>
<dbReference type="AlphaFoldDB" id="A0AAV2ECX4"/>
<keyword evidence="1" id="KW-0812">Transmembrane</keyword>
<protein>
    <submittedName>
        <fullName evidence="2">Uncharacterized protein</fullName>
    </submittedName>
</protein>
<gene>
    <name evidence="2" type="ORF">LTRI10_LOCUS25066</name>
</gene>
<keyword evidence="1" id="KW-1133">Transmembrane helix</keyword>
<sequence>MMNEVDGAPKLVALKDVLPPHPASLNRRRYVKVKEPIFRNGARVYWKEEVSQEQERRAAGDDQDYAAVACLSVLSFILSIAGVL</sequence>
<keyword evidence="3" id="KW-1185">Reference proteome</keyword>
<reference evidence="2 3" key="1">
    <citation type="submission" date="2024-04" db="EMBL/GenBank/DDBJ databases">
        <authorList>
            <person name="Fracassetti M."/>
        </authorList>
    </citation>
    <scope>NUCLEOTIDE SEQUENCE [LARGE SCALE GENOMIC DNA]</scope>
</reference>
<name>A0AAV2ECX4_9ROSI</name>
<organism evidence="2 3">
    <name type="scientific">Linum trigynum</name>
    <dbReference type="NCBI Taxonomy" id="586398"/>
    <lineage>
        <taxon>Eukaryota</taxon>
        <taxon>Viridiplantae</taxon>
        <taxon>Streptophyta</taxon>
        <taxon>Embryophyta</taxon>
        <taxon>Tracheophyta</taxon>
        <taxon>Spermatophyta</taxon>
        <taxon>Magnoliopsida</taxon>
        <taxon>eudicotyledons</taxon>
        <taxon>Gunneridae</taxon>
        <taxon>Pentapetalae</taxon>
        <taxon>rosids</taxon>
        <taxon>fabids</taxon>
        <taxon>Malpighiales</taxon>
        <taxon>Linaceae</taxon>
        <taxon>Linum</taxon>
    </lineage>
</organism>
<dbReference type="Proteomes" id="UP001497516">
    <property type="component" value="Chromosome 4"/>
</dbReference>
<keyword evidence="1" id="KW-0472">Membrane</keyword>
<evidence type="ECO:0000256" key="1">
    <source>
        <dbReference type="SAM" id="Phobius"/>
    </source>
</evidence>
<evidence type="ECO:0000313" key="3">
    <source>
        <dbReference type="Proteomes" id="UP001497516"/>
    </source>
</evidence>
<accession>A0AAV2ECX4</accession>
<feature type="transmembrane region" description="Helical" evidence="1">
    <location>
        <begin position="65"/>
        <end position="83"/>
    </location>
</feature>
<dbReference type="EMBL" id="OZ034817">
    <property type="protein sequence ID" value="CAL1383821.1"/>
    <property type="molecule type" value="Genomic_DNA"/>
</dbReference>
<proteinExistence type="predicted"/>